<dbReference type="AlphaFoldDB" id="A0A5B7D9D7"/>
<dbReference type="Proteomes" id="UP000324222">
    <property type="component" value="Unassembled WGS sequence"/>
</dbReference>
<organism evidence="1 2">
    <name type="scientific">Portunus trituberculatus</name>
    <name type="common">Swimming crab</name>
    <name type="synonym">Neptunus trituberculatus</name>
    <dbReference type="NCBI Taxonomy" id="210409"/>
    <lineage>
        <taxon>Eukaryota</taxon>
        <taxon>Metazoa</taxon>
        <taxon>Ecdysozoa</taxon>
        <taxon>Arthropoda</taxon>
        <taxon>Crustacea</taxon>
        <taxon>Multicrustacea</taxon>
        <taxon>Malacostraca</taxon>
        <taxon>Eumalacostraca</taxon>
        <taxon>Eucarida</taxon>
        <taxon>Decapoda</taxon>
        <taxon>Pleocyemata</taxon>
        <taxon>Brachyura</taxon>
        <taxon>Eubrachyura</taxon>
        <taxon>Portunoidea</taxon>
        <taxon>Portunidae</taxon>
        <taxon>Portuninae</taxon>
        <taxon>Portunus</taxon>
    </lineage>
</organism>
<sequence>MEGEAELGGAAKRTGPKEMPCFENQRFIKIPVGLKRLSDDNTDKDFSGFREEREISILGDFNVHHQLWLSSPFTDHPDELAFNFAILHDLEQLVQDSTQELDQEVEELIKLEKFIEQGRRPMKVRMRSQVAVEEIMTRKGKLADDTEFKDIWIKRDMNLEEREKEKVLRNEAKDGDRERICTGGVSRYESKEVLSSEGGGHERGKK</sequence>
<name>A0A5B7D9D7_PORTR</name>
<reference evidence="1 2" key="1">
    <citation type="submission" date="2019-05" db="EMBL/GenBank/DDBJ databases">
        <title>Another draft genome of Portunus trituberculatus and its Hox gene families provides insights of decapod evolution.</title>
        <authorList>
            <person name="Jeong J.-H."/>
            <person name="Song I."/>
            <person name="Kim S."/>
            <person name="Choi T."/>
            <person name="Kim D."/>
            <person name="Ryu S."/>
            <person name="Kim W."/>
        </authorList>
    </citation>
    <scope>NUCLEOTIDE SEQUENCE [LARGE SCALE GENOMIC DNA]</scope>
    <source>
        <tissue evidence="1">Muscle</tissue>
    </source>
</reference>
<protein>
    <recommendedName>
        <fullName evidence="3">Endonuclease/exonuclease/phosphatase domain-containing protein</fullName>
    </recommendedName>
</protein>
<comment type="caution">
    <text evidence="1">The sequence shown here is derived from an EMBL/GenBank/DDBJ whole genome shotgun (WGS) entry which is preliminary data.</text>
</comment>
<evidence type="ECO:0000313" key="2">
    <source>
        <dbReference type="Proteomes" id="UP000324222"/>
    </source>
</evidence>
<gene>
    <name evidence="1" type="ORF">E2C01_010704</name>
</gene>
<keyword evidence="2" id="KW-1185">Reference proteome</keyword>
<accession>A0A5B7D9D7</accession>
<evidence type="ECO:0008006" key="3">
    <source>
        <dbReference type="Google" id="ProtNLM"/>
    </source>
</evidence>
<proteinExistence type="predicted"/>
<evidence type="ECO:0000313" key="1">
    <source>
        <dbReference type="EMBL" id="MPC17837.1"/>
    </source>
</evidence>
<dbReference type="EMBL" id="VSRR010000625">
    <property type="protein sequence ID" value="MPC17837.1"/>
    <property type="molecule type" value="Genomic_DNA"/>
</dbReference>